<dbReference type="AlphaFoldDB" id="A0AAQ1JVG2"/>
<dbReference type="CDD" id="cd06588">
    <property type="entry name" value="PhnB_like"/>
    <property type="match status" value="1"/>
</dbReference>
<gene>
    <name evidence="2" type="ORF">SAMN05216550_111181</name>
</gene>
<name>A0AAQ1JVG2_9BURK</name>
<comment type="caution">
    <text evidence="2">The sequence shown here is derived from an EMBL/GenBank/DDBJ whole genome shotgun (WGS) entry which is preliminary data.</text>
</comment>
<protein>
    <submittedName>
        <fullName evidence="2">PhnB protein</fullName>
    </submittedName>
</protein>
<feature type="domain" description="Glyoxalase/fosfomycin resistance/dioxygenase" evidence="1">
    <location>
        <begin position="4"/>
        <end position="134"/>
    </location>
</feature>
<dbReference type="EMBL" id="FNZM01000011">
    <property type="protein sequence ID" value="SEJ95391.1"/>
    <property type="molecule type" value="Genomic_DNA"/>
</dbReference>
<dbReference type="InterPro" id="IPR004360">
    <property type="entry name" value="Glyas_Fos-R_dOase_dom"/>
</dbReference>
<dbReference type="Gene3D" id="3.10.180.10">
    <property type="entry name" value="2,3-Dihydroxybiphenyl 1,2-Dioxygenase, domain 1"/>
    <property type="match status" value="1"/>
</dbReference>
<dbReference type="Pfam" id="PF00903">
    <property type="entry name" value="Glyoxalase"/>
    <property type="match status" value="1"/>
</dbReference>
<evidence type="ECO:0000313" key="3">
    <source>
        <dbReference type="Proteomes" id="UP000183529"/>
    </source>
</evidence>
<dbReference type="InterPro" id="IPR029068">
    <property type="entry name" value="Glyas_Bleomycin-R_OHBP_Dase"/>
</dbReference>
<organism evidence="2 3">
    <name type="scientific">Paraburkholderia tropica</name>
    <dbReference type="NCBI Taxonomy" id="92647"/>
    <lineage>
        <taxon>Bacteria</taxon>
        <taxon>Pseudomonadati</taxon>
        <taxon>Pseudomonadota</taxon>
        <taxon>Betaproteobacteria</taxon>
        <taxon>Burkholderiales</taxon>
        <taxon>Burkholderiaceae</taxon>
        <taxon>Paraburkholderia</taxon>
    </lineage>
</organism>
<proteinExistence type="predicted"/>
<dbReference type="PANTHER" id="PTHR33990">
    <property type="entry name" value="PROTEIN YJDN-RELATED"/>
    <property type="match status" value="1"/>
</dbReference>
<reference evidence="2 3" key="1">
    <citation type="submission" date="2016-10" db="EMBL/GenBank/DDBJ databases">
        <authorList>
            <person name="Varghese N."/>
            <person name="Submissions S."/>
        </authorList>
    </citation>
    <scope>NUCLEOTIDE SEQUENCE [LARGE SCALE GENOMIC DNA]</scope>
    <source>
        <strain evidence="2 3">LMG 22274</strain>
    </source>
</reference>
<dbReference type="PANTHER" id="PTHR33990:SF1">
    <property type="entry name" value="PROTEIN YJDN"/>
    <property type="match status" value="1"/>
</dbReference>
<dbReference type="InterPro" id="IPR028973">
    <property type="entry name" value="PhnB-like"/>
</dbReference>
<evidence type="ECO:0000259" key="1">
    <source>
        <dbReference type="Pfam" id="PF00903"/>
    </source>
</evidence>
<sequence length="144" mass="15703">MMQIQPYLFYPGNCEEAIAFYHEALGAQTLFTMRFKEAPPDPARPMPAEFAEKIMHATLQVGDAQIMMSDGGCMTGNDKFTGFSVSLTAADAAAAQRYFDALSQGAQVTMPFQKTFWSPGFGMLTDKFGVPWMVTAPPLESPAA</sequence>
<accession>A0AAQ1JVG2</accession>
<evidence type="ECO:0000313" key="2">
    <source>
        <dbReference type="EMBL" id="SEJ95391.1"/>
    </source>
</evidence>
<dbReference type="Proteomes" id="UP000183529">
    <property type="component" value="Unassembled WGS sequence"/>
</dbReference>
<dbReference type="SUPFAM" id="SSF54593">
    <property type="entry name" value="Glyoxalase/Bleomycin resistance protein/Dihydroxybiphenyl dioxygenase"/>
    <property type="match status" value="1"/>
</dbReference>